<protein>
    <submittedName>
        <fullName evidence="2">HNH endonuclease</fullName>
    </submittedName>
</protein>
<dbReference type="Pfam" id="PF13391">
    <property type="entry name" value="HNH_2"/>
    <property type="match status" value="1"/>
</dbReference>
<reference evidence="2 3" key="1">
    <citation type="submission" date="2018-10" db="EMBL/GenBank/DDBJ databases">
        <title>Draft genome sequence of Pantoea vagans isolated from corpses of the sugarcane aphid Melanaphis sacchari Zehntner.</title>
        <authorList>
            <person name="Toledo E."/>
            <person name="Pena G."/>
            <person name="Lozano L."/>
        </authorList>
    </citation>
    <scope>NUCLEOTIDE SEQUENCE [LARGE SCALE GENOMIC DNA]</scope>
    <source>
        <strain evidence="2 3">ET-90</strain>
    </source>
</reference>
<keyword evidence="2" id="KW-0540">Nuclease</keyword>
<dbReference type="EMBL" id="RCNL01000002">
    <property type="protein sequence ID" value="TXL79744.1"/>
    <property type="molecule type" value="Genomic_DNA"/>
</dbReference>
<comment type="caution">
    <text evidence="2">The sequence shown here is derived from an EMBL/GenBank/DDBJ whole genome shotgun (WGS) entry which is preliminary data.</text>
</comment>
<dbReference type="Proteomes" id="UP000426772">
    <property type="component" value="Unassembled WGS sequence"/>
</dbReference>
<evidence type="ECO:0000259" key="1">
    <source>
        <dbReference type="Pfam" id="PF13391"/>
    </source>
</evidence>
<proteinExistence type="predicted"/>
<name>A0ABY3LHZ7_9GAMM</name>
<gene>
    <name evidence="2" type="ORF">D9O29_05570</name>
</gene>
<keyword evidence="3" id="KW-1185">Reference proteome</keyword>
<keyword evidence="2" id="KW-0378">Hydrolase</keyword>
<evidence type="ECO:0000313" key="2">
    <source>
        <dbReference type="EMBL" id="TXL79744.1"/>
    </source>
</evidence>
<dbReference type="RefSeq" id="WP_147788699.1">
    <property type="nucleotide sequence ID" value="NZ_RCNL01000002.1"/>
</dbReference>
<dbReference type="GO" id="GO:0004519">
    <property type="term" value="F:endonuclease activity"/>
    <property type="evidence" value="ECO:0007669"/>
    <property type="project" value="UniProtKB-KW"/>
</dbReference>
<sequence>MKTQAWSFKTVDKNELRYYGNEGYDDDPKVYYRYDSFVANHKRVKTGDIVFITNRENVIGISIIHSITEREIKKKRFKCPEDGCNARKINHRKQKKPEWICANGHDFPAPKELVVEAIEFKALYDNNFSEINLIDLKSLIEHTPRYNVQSSIQEIEYEWALDQLSKKTELLDINIMNISKEDANQSEVEENESDERKTIERAIKIRRGQKKFRNSLLKKGAFCAVTGCNVIEILEAAHISAYRNDSHNKINNGLLLRSDIHTLYDLNLIAINPEGLRLTISPKLTKSEYNNYENVIIKTNHNLSKKALIKRWNSFIKIIN</sequence>
<dbReference type="InterPro" id="IPR003615">
    <property type="entry name" value="HNH_nuc"/>
</dbReference>
<keyword evidence="2" id="KW-0255">Endonuclease</keyword>
<organism evidence="2 3">
    <name type="scientific">Pantoea vagans</name>
    <dbReference type="NCBI Taxonomy" id="470934"/>
    <lineage>
        <taxon>Bacteria</taxon>
        <taxon>Pseudomonadati</taxon>
        <taxon>Pseudomonadota</taxon>
        <taxon>Gammaproteobacteria</taxon>
        <taxon>Enterobacterales</taxon>
        <taxon>Erwiniaceae</taxon>
        <taxon>Pantoea</taxon>
    </lineage>
</organism>
<accession>A0ABY3LHZ7</accession>
<feature type="domain" description="HNH nuclease" evidence="1">
    <location>
        <begin position="223"/>
        <end position="272"/>
    </location>
</feature>
<evidence type="ECO:0000313" key="3">
    <source>
        <dbReference type="Proteomes" id="UP000426772"/>
    </source>
</evidence>